<accession>A0A939IT38</accession>
<feature type="binding site" evidence="10 14">
    <location>
        <position position="65"/>
    </location>
    <ligand>
        <name>substrate</name>
    </ligand>
</feature>
<keyword evidence="13" id="KW-0464">Manganese</keyword>
<keyword evidence="16" id="KW-1185">Reference proteome</keyword>
<evidence type="ECO:0000256" key="7">
    <source>
        <dbReference type="ARBA" id="ARBA00013188"/>
    </source>
</evidence>
<comment type="caution">
    <text evidence="15">The sequence shown here is derived from an EMBL/GenBank/DDBJ whole genome shotgun (WGS) entry which is preliminary data.</text>
</comment>
<comment type="cofactor">
    <cofactor evidence="5">
        <name>Fe(2+)</name>
        <dbReference type="ChEBI" id="CHEBI:29033"/>
    </cofactor>
</comment>
<dbReference type="PANTHER" id="PTHR11749">
    <property type="entry name" value="RIBULOSE-5-PHOSPHATE-3-EPIMERASE"/>
    <property type="match status" value="1"/>
</dbReference>
<comment type="catalytic activity">
    <reaction evidence="1 10 11">
        <text>D-ribulose 5-phosphate = D-xylulose 5-phosphate</text>
        <dbReference type="Rhea" id="RHEA:13677"/>
        <dbReference type="ChEBI" id="CHEBI:57737"/>
        <dbReference type="ChEBI" id="CHEBI:58121"/>
        <dbReference type="EC" id="5.1.3.1"/>
    </reaction>
</comment>
<feature type="binding site" evidence="10 13">
    <location>
        <position position="177"/>
    </location>
    <ligand>
        <name>a divalent metal cation</name>
        <dbReference type="ChEBI" id="CHEBI:60240"/>
    </ligand>
</feature>
<evidence type="ECO:0000256" key="12">
    <source>
        <dbReference type="PIRSR" id="PIRSR001461-1"/>
    </source>
</evidence>
<dbReference type="NCBIfam" id="TIGR01163">
    <property type="entry name" value="rpe"/>
    <property type="match status" value="1"/>
</dbReference>
<comment type="cofactor">
    <cofactor evidence="3">
        <name>Co(2+)</name>
        <dbReference type="ChEBI" id="CHEBI:48828"/>
    </cofactor>
</comment>
<keyword evidence="13" id="KW-0170">Cobalt</keyword>
<comment type="cofactor">
    <cofactor evidence="4">
        <name>Zn(2+)</name>
        <dbReference type="ChEBI" id="CHEBI:29105"/>
    </cofactor>
</comment>
<dbReference type="PROSITE" id="PS01086">
    <property type="entry name" value="RIBUL_P_3_EPIMER_2"/>
    <property type="match status" value="1"/>
</dbReference>
<comment type="cofactor">
    <cofactor evidence="10 13">
        <name>a divalent metal cation</name>
        <dbReference type="ChEBI" id="CHEBI:60240"/>
    </cofactor>
    <text evidence="10 13">Binds 1 divalent metal cation per subunit.</text>
</comment>
<keyword evidence="9 10" id="KW-0413">Isomerase</keyword>
<evidence type="ECO:0000256" key="14">
    <source>
        <dbReference type="PIRSR" id="PIRSR001461-3"/>
    </source>
</evidence>
<evidence type="ECO:0000256" key="10">
    <source>
        <dbReference type="HAMAP-Rule" id="MF_02227"/>
    </source>
</evidence>
<dbReference type="PROSITE" id="PS01085">
    <property type="entry name" value="RIBUL_P_3_EPIMER_1"/>
    <property type="match status" value="1"/>
</dbReference>
<feature type="binding site" evidence="10 13">
    <location>
        <position position="32"/>
    </location>
    <ligand>
        <name>a divalent metal cation</name>
        <dbReference type="ChEBI" id="CHEBI:60240"/>
    </ligand>
</feature>
<dbReference type="GO" id="GO:0046872">
    <property type="term" value="F:metal ion binding"/>
    <property type="evidence" value="ECO:0007669"/>
    <property type="project" value="UniProtKB-UniRule"/>
</dbReference>
<dbReference type="GO" id="GO:0005737">
    <property type="term" value="C:cytoplasm"/>
    <property type="evidence" value="ECO:0007669"/>
    <property type="project" value="UniProtKB-ARBA"/>
</dbReference>
<dbReference type="Proteomes" id="UP000664332">
    <property type="component" value="Unassembled WGS sequence"/>
</dbReference>
<dbReference type="HAMAP" id="MF_02227">
    <property type="entry name" value="RPE"/>
    <property type="match status" value="1"/>
</dbReference>
<feature type="binding site" evidence="14">
    <location>
        <position position="179"/>
    </location>
    <ligand>
        <name>substrate</name>
    </ligand>
</feature>
<comment type="similarity">
    <text evidence="6 10 11">Belongs to the ribulose-phosphate 3-epimerase family.</text>
</comment>
<comment type="pathway">
    <text evidence="10">Carbohydrate degradation.</text>
</comment>
<feature type="binding site" evidence="10">
    <location>
        <begin position="177"/>
        <end position="179"/>
    </location>
    <ligand>
        <name>substrate</name>
    </ligand>
</feature>
<protein>
    <recommendedName>
        <fullName evidence="7 10">Ribulose-phosphate 3-epimerase</fullName>
        <ecNumber evidence="7 10">5.1.3.1</ecNumber>
    </recommendedName>
</protein>
<comment type="cofactor">
    <cofactor evidence="2">
        <name>Mn(2+)</name>
        <dbReference type="ChEBI" id="CHEBI:29035"/>
    </cofactor>
</comment>
<dbReference type="PIRSF" id="PIRSF001461">
    <property type="entry name" value="RPE"/>
    <property type="match status" value="1"/>
</dbReference>
<feature type="binding site" evidence="10 14">
    <location>
        <position position="9"/>
    </location>
    <ligand>
        <name>substrate</name>
    </ligand>
</feature>
<feature type="binding site" evidence="10 13">
    <location>
        <position position="65"/>
    </location>
    <ligand>
        <name>a divalent metal cation</name>
        <dbReference type="ChEBI" id="CHEBI:60240"/>
    </ligand>
</feature>
<evidence type="ECO:0000256" key="6">
    <source>
        <dbReference type="ARBA" id="ARBA00009541"/>
    </source>
</evidence>
<dbReference type="Pfam" id="PF00834">
    <property type="entry name" value="Ribul_P_3_epim"/>
    <property type="match status" value="1"/>
</dbReference>
<feature type="active site" description="Proton acceptor" evidence="10 12">
    <location>
        <position position="34"/>
    </location>
</feature>
<feature type="binding site" evidence="10 14">
    <location>
        <begin position="199"/>
        <end position="200"/>
    </location>
    <ligand>
        <name>substrate</name>
    </ligand>
</feature>
<evidence type="ECO:0000256" key="5">
    <source>
        <dbReference type="ARBA" id="ARBA00001954"/>
    </source>
</evidence>
<evidence type="ECO:0000256" key="8">
    <source>
        <dbReference type="ARBA" id="ARBA00022723"/>
    </source>
</evidence>
<keyword evidence="10 11" id="KW-0119">Carbohydrate metabolism</keyword>
<dbReference type="InterPro" id="IPR026019">
    <property type="entry name" value="Ribul_P_3_epim"/>
</dbReference>
<evidence type="ECO:0000256" key="1">
    <source>
        <dbReference type="ARBA" id="ARBA00001782"/>
    </source>
</evidence>
<feature type="binding site" evidence="10 13">
    <location>
        <position position="34"/>
    </location>
    <ligand>
        <name>a divalent metal cation</name>
        <dbReference type="ChEBI" id="CHEBI:60240"/>
    </ligand>
</feature>
<evidence type="ECO:0000256" key="11">
    <source>
        <dbReference type="PIRNR" id="PIRNR001461"/>
    </source>
</evidence>
<dbReference type="InterPro" id="IPR000056">
    <property type="entry name" value="Ribul_P_3_epim-like"/>
</dbReference>
<dbReference type="GO" id="GO:0006098">
    <property type="term" value="P:pentose-phosphate shunt"/>
    <property type="evidence" value="ECO:0007669"/>
    <property type="project" value="UniProtKB-UniRule"/>
</dbReference>
<evidence type="ECO:0000256" key="4">
    <source>
        <dbReference type="ARBA" id="ARBA00001947"/>
    </source>
</evidence>
<dbReference type="CDD" id="cd00429">
    <property type="entry name" value="RPE"/>
    <property type="match status" value="1"/>
</dbReference>
<evidence type="ECO:0000256" key="9">
    <source>
        <dbReference type="ARBA" id="ARBA00023235"/>
    </source>
</evidence>
<dbReference type="AlphaFoldDB" id="A0A939IT38"/>
<evidence type="ECO:0000256" key="2">
    <source>
        <dbReference type="ARBA" id="ARBA00001936"/>
    </source>
</evidence>
<gene>
    <name evidence="10 15" type="primary">rpe</name>
    <name evidence="15" type="ORF">JZY06_02125</name>
</gene>
<organism evidence="15 16">
    <name type="scientific">Corynebacterium mendelii</name>
    <dbReference type="NCBI Taxonomy" id="2765362"/>
    <lineage>
        <taxon>Bacteria</taxon>
        <taxon>Bacillati</taxon>
        <taxon>Actinomycetota</taxon>
        <taxon>Actinomycetes</taxon>
        <taxon>Mycobacteriales</taxon>
        <taxon>Corynebacteriaceae</taxon>
        <taxon>Corynebacterium</taxon>
    </lineage>
</organism>
<evidence type="ECO:0000313" key="16">
    <source>
        <dbReference type="Proteomes" id="UP000664332"/>
    </source>
</evidence>
<feature type="active site" description="Proton donor" evidence="10 12">
    <location>
        <position position="177"/>
    </location>
</feature>
<reference evidence="15" key="1">
    <citation type="submission" date="2021-03" db="EMBL/GenBank/DDBJ databases">
        <authorList>
            <person name="Sun Q."/>
        </authorList>
    </citation>
    <scope>NUCLEOTIDE SEQUENCE</scope>
    <source>
        <strain evidence="15">CCM 8862</strain>
    </source>
</reference>
<dbReference type="RefSeq" id="WP_207118111.1">
    <property type="nucleotide sequence ID" value="NZ_JAFLEQ010000003.1"/>
</dbReference>
<sequence>MRRSLIAPSILSADFSRLADELDAVSNADWIHVDIMDNHFVPNLTFGVGVTEAVHASTDIPLDVHLMIDDPARWAPDYVRAGAHTVVFHVEALAPDQDFTAVCDTIRQLGARAGISVKPGTPIEDYLAGLDHVDEVLVMSVEPGFGGQAFMPEVLGKVRALRSYIDSHGLDVDINIDGGISRATIAQAAEAGCDAFVAGSAVYGADDPNGEITVLRELADTARGVPAGRD</sequence>
<dbReference type="InterPro" id="IPR011060">
    <property type="entry name" value="RibuloseP-bd_barrel"/>
</dbReference>
<evidence type="ECO:0000256" key="3">
    <source>
        <dbReference type="ARBA" id="ARBA00001941"/>
    </source>
</evidence>
<dbReference type="InterPro" id="IPR013785">
    <property type="entry name" value="Aldolase_TIM"/>
</dbReference>
<dbReference type="SUPFAM" id="SSF51366">
    <property type="entry name" value="Ribulose-phoshate binding barrel"/>
    <property type="match status" value="1"/>
</dbReference>
<dbReference type="Gene3D" id="3.20.20.70">
    <property type="entry name" value="Aldolase class I"/>
    <property type="match status" value="1"/>
</dbReference>
<dbReference type="EC" id="5.1.3.1" evidence="7 10"/>
<keyword evidence="8 10" id="KW-0479">Metal-binding</keyword>
<comment type="function">
    <text evidence="10">Catalyzes the reversible epimerization of D-ribulose 5-phosphate to D-xylulose 5-phosphate.</text>
</comment>
<dbReference type="GO" id="GO:0019323">
    <property type="term" value="P:pentose catabolic process"/>
    <property type="evidence" value="ECO:0007669"/>
    <property type="project" value="UniProtKB-UniRule"/>
</dbReference>
<name>A0A939IT38_9CORY</name>
<dbReference type="GO" id="GO:0004750">
    <property type="term" value="F:D-ribulose-phosphate 3-epimerase activity"/>
    <property type="evidence" value="ECO:0007669"/>
    <property type="project" value="UniProtKB-UniRule"/>
</dbReference>
<dbReference type="NCBIfam" id="NF004076">
    <property type="entry name" value="PRK05581.1-4"/>
    <property type="match status" value="1"/>
</dbReference>
<evidence type="ECO:0000256" key="13">
    <source>
        <dbReference type="PIRSR" id="PIRSR001461-2"/>
    </source>
</evidence>
<proteinExistence type="inferred from homology"/>
<evidence type="ECO:0000313" key="15">
    <source>
        <dbReference type="EMBL" id="MBN9643429.1"/>
    </source>
</evidence>
<dbReference type="EMBL" id="JAFLEQ010000003">
    <property type="protein sequence ID" value="MBN9643429.1"/>
    <property type="molecule type" value="Genomic_DNA"/>
</dbReference>
<keyword evidence="13" id="KW-0862">Zinc</keyword>
<feature type="binding site" evidence="10 14">
    <location>
        <begin position="144"/>
        <end position="147"/>
    </location>
    <ligand>
        <name>substrate</name>
    </ligand>
</feature>
<dbReference type="FunFam" id="3.20.20.70:FF:000004">
    <property type="entry name" value="Ribulose-phosphate 3-epimerase"/>
    <property type="match status" value="1"/>
</dbReference>